<evidence type="ECO:0000256" key="2">
    <source>
        <dbReference type="ARBA" id="ARBA00009695"/>
    </source>
</evidence>
<dbReference type="Gene3D" id="1.10.10.10">
    <property type="entry name" value="Winged helix-like DNA-binding domain superfamily/Winged helix DNA-binding domain"/>
    <property type="match status" value="1"/>
</dbReference>
<dbReference type="Proteomes" id="UP001138540">
    <property type="component" value="Unassembled WGS sequence"/>
</dbReference>
<dbReference type="Pfam" id="PF02631">
    <property type="entry name" value="RecX_HTH2"/>
    <property type="match status" value="1"/>
</dbReference>
<evidence type="ECO:0000256" key="3">
    <source>
        <dbReference type="ARBA" id="ARBA00018111"/>
    </source>
</evidence>
<reference evidence="7 8" key="1">
    <citation type="submission" date="2020-08" db="EMBL/GenBank/DDBJ databases">
        <title>Exploring microbial biodiversity for novel pathways involved in the catabolism of aromatic compounds derived from lignin.</title>
        <authorList>
            <person name="Elkins J."/>
        </authorList>
    </citation>
    <scope>NUCLEOTIDE SEQUENCE [LARGE SCALE GENOMIC DNA]</scope>
    <source>
        <strain evidence="7 8">B1D3A</strain>
    </source>
</reference>
<dbReference type="InterPro" id="IPR036388">
    <property type="entry name" value="WH-like_DNA-bd_sf"/>
</dbReference>
<protein>
    <recommendedName>
        <fullName evidence="3">Regulatory protein RecX</fullName>
    </recommendedName>
</protein>
<evidence type="ECO:0000256" key="4">
    <source>
        <dbReference type="ARBA" id="ARBA00022490"/>
    </source>
</evidence>
<evidence type="ECO:0000256" key="1">
    <source>
        <dbReference type="ARBA" id="ARBA00004496"/>
    </source>
</evidence>
<evidence type="ECO:0000259" key="6">
    <source>
        <dbReference type="Pfam" id="PF02631"/>
    </source>
</evidence>
<evidence type="ECO:0000256" key="5">
    <source>
        <dbReference type="SAM" id="MobiDB-lite"/>
    </source>
</evidence>
<comment type="caution">
    <text evidence="7">The sequence shown here is derived from an EMBL/GenBank/DDBJ whole genome shotgun (WGS) entry which is preliminary data.</text>
</comment>
<evidence type="ECO:0000313" key="8">
    <source>
        <dbReference type="Proteomes" id="UP001138540"/>
    </source>
</evidence>
<gene>
    <name evidence="7" type="ORF">HNP60_002132</name>
</gene>
<feature type="region of interest" description="Disordered" evidence="5">
    <location>
        <begin position="1"/>
        <end position="22"/>
    </location>
</feature>
<feature type="domain" description="RecX second three-helical" evidence="6">
    <location>
        <begin position="77"/>
        <end position="114"/>
    </location>
</feature>
<sequence>MAQKRRSRPERQKTGPRPLDPETLENLALTYVSRFATSRGRLTSYLARKLRERGWQGEELPPVEAIADRLVALRYVDDEAYATMKAGAMQRRGLGGRRIAQALRQDGIDETVAAGAAPDLRARWEAADRLARRKRVGPYAAVRADRPAREKQLASFLRAGHDLTLARLWIDAAPDEPPSIPDDQD</sequence>
<dbReference type="InterPro" id="IPR053924">
    <property type="entry name" value="RecX_HTH_2nd"/>
</dbReference>
<keyword evidence="8" id="KW-1185">Reference proteome</keyword>
<dbReference type="RefSeq" id="WP_184153404.1">
    <property type="nucleotide sequence ID" value="NZ_JACHKA010000001.1"/>
</dbReference>
<evidence type="ECO:0000313" key="7">
    <source>
        <dbReference type="EMBL" id="MBB5986158.1"/>
    </source>
</evidence>
<organism evidence="7 8">
    <name type="scientific">Sphingobium lignivorans</name>
    <dbReference type="NCBI Taxonomy" id="2735886"/>
    <lineage>
        <taxon>Bacteria</taxon>
        <taxon>Pseudomonadati</taxon>
        <taxon>Pseudomonadota</taxon>
        <taxon>Alphaproteobacteria</taxon>
        <taxon>Sphingomonadales</taxon>
        <taxon>Sphingomonadaceae</taxon>
        <taxon>Sphingobium</taxon>
    </lineage>
</organism>
<proteinExistence type="inferred from homology"/>
<comment type="similarity">
    <text evidence="2">Belongs to the RecX family.</text>
</comment>
<dbReference type="EMBL" id="JACHKA010000001">
    <property type="protein sequence ID" value="MBB5986158.1"/>
    <property type="molecule type" value="Genomic_DNA"/>
</dbReference>
<accession>A0ABR6NFU5</accession>
<keyword evidence="4" id="KW-0963">Cytoplasm</keyword>
<comment type="subcellular location">
    <subcellularLocation>
        <location evidence="1">Cytoplasm</location>
    </subcellularLocation>
</comment>
<name>A0ABR6NFU5_9SPHN</name>